<reference evidence="2" key="1">
    <citation type="submission" date="2021-01" db="EMBL/GenBank/DDBJ databases">
        <authorList>
            <person name="Corre E."/>
            <person name="Pelletier E."/>
            <person name="Niang G."/>
            <person name="Scheremetjew M."/>
            <person name="Finn R."/>
            <person name="Kale V."/>
            <person name="Holt S."/>
            <person name="Cochrane G."/>
            <person name="Meng A."/>
            <person name="Brown T."/>
            <person name="Cohen L."/>
        </authorList>
    </citation>
    <scope>NUCLEOTIDE SEQUENCE</scope>
    <source>
        <strain evidence="2">RCC1130</strain>
    </source>
</reference>
<gene>
    <name evidence="2" type="ORF">CLEP1334_LOCUS1916</name>
</gene>
<sequence length="490" mass="54159">MSFGRVIVISLLPLIRGFGTAPQKRWPTCETVEGFGLCGNDVCPTLRDSESDEMLSQALQQECPQTCQAAREAGIGTEAAEIAASHAPDYNKALPAFLDEFESICESQPNAPCCRGSKNAGISDRRALLQTRCEACAGNALNLPLAPGPPRHFDFNIAFQTSTVFNDNADTYNTQRECHLWHEKLPKSEGHIDWWCFIPFTCAAAVISANRWDNIIKCNEDNDDGWYRSPNRWDNRRRFSLQQVDLWRERNGLPAQDHGQLKPSPFGSNSSLYLLFVTTTFYSRYADVGCQDSLYTRMCGLAEAFGDGVDDVVARDIIRCEGGAAETYAKVSNAEDVSPWLFWVLFDAPEEDVRIVDGQGGIRIGPQDPPPNLSALSMRRVLMASAKHGAVCKPNEWKASGHAGDLQCNRNGGRASEPRKRRNGAMLISDMYKYEDELTLLGNAGPDRFGRKDLPVESVGSVCSFDDRDHNYNCSMFPGLTPADSLGGKC</sequence>
<evidence type="ECO:0000256" key="1">
    <source>
        <dbReference type="SAM" id="SignalP"/>
    </source>
</evidence>
<dbReference type="EMBL" id="HBER01003769">
    <property type="protein sequence ID" value="CAD8526487.1"/>
    <property type="molecule type" value="Transcribed_RNA"/>
</dbReference>
<accession>A0A7S0INC5</accession>
<dbReference type="AlphaFoldDB" id="A0A7S0INC5"/>
<evidence type="ECO:0000313" key="2">
    <source>
        <dbReference type="EMBL" id="CAD8526487.1"/>
    </source>
</evidence>
<feature type="signal peptide" evidence="1">
    <location>
        <begin position="1"/>
        <end position="17"/>
    </location>
</feature>
<name>A0A7S0INC5_9EUKA</name>
<protein>
    <submittedName>
        <fullName evidence="2">Uncharacterized protein</fullName>
    </submittedName>
</protein>
<organism evidence="2">
    <name type="scientific">Calcidiscus leptoporus</name>
    <dbReference type="NCBI Taxonomy" id="127549"/>
    <lineage>
        <taxon>Eukaryota</taxon>
        <taxon>Haptista</taxon>
        <taxon>Haptophyta</taxon>
        <taxon>Prymnesiophyceae</taxon>
        <taxon>Coccolithales</taxon>
        <taxon>Calcidiscaceae</taxon>
        <taxon>Calcidiscus</taxon>
    </lineage>
</organism>
<proteinExistence type="predicted"/>
<keyword evidence="1" id="KW-0732">Signal</keyword>
<feature type="chain" id="PRO_5030689816" evidence="1">
    <location>
        <begin position="18"/>
        <end position="490"/>
    </location>
</feature>